<protein>
    <submittedName>
        <fullName evidence="4">Coiled-coil_56 domain-containing protein</fullName>
    </submittedName>
</protein>
<dbReference type="STRING" id="70415.A0A5S6QD10"/>
<dbReference type="InterPro" id="IPR018628">
    <property type="entry name" value="Coa3_CC"/>
</dbReference>
<evidence type="ECO:0000313" key="4">
    <source>
        <dbReference type="WBParaSite" id="TMUE_1000005108.1"/>
    </source>
</evidence>
<feature type="domain" description="Cytochrome c oxidase assembly factor 3 mitochondrial coiled-coil" evidence="2">
    <location>
        <begin position="49"/>
        <end position="96"/>
    </location>
</feature>
<evidence type="ECO:0000313" key="3">
    <source>
        <dbReference type="Proteomes" id="UP000046395"/>
    </source>
</evidence>
<keyword evidence="3" id="KW-1185">Reference proteome</keyword>
<dbReference type="Proteomes" id="UP000046395">
    <property type="component" value="Unassembled WGS sequence"/>
</dbReference>
<proteinExistence type="predicted"/>
<reference evidence="4" key="1">
    <citation type="submission" date="2019-12" db="UniProtKB">
        <authorList>
            <consortium name="WormBaseParasite"/>
        </authorList>
    </citation>
    <scope>IDENTIFICATION</scope>
</reference>
<dbReference type="WBParaSite" id="TMUE_1000005108.1">
    <property type="protein sequence ID" value="TMUE_1000005108.1"/>
    <property type="gene ID" value="WBGene00290437"/>
</dbReference>
<keyword evidence="1" id="KW-0812">Transmembrane</keyword>
<accession>A0A5S6QD10</accession>
<dbReference type="AlphaFoldDB" id="A0A5S6QD10"/>
<sequence length="101" mass="11497">MLKTLSKLRAGCISSSFARTSPSVRKNSKVSSNNEQIVEHLVNRMDENNYIRASRLQLNRRRSNLVGLLLGLLTVSIYIYTIHAVKEEHFLDDTNPPDNIN</sequence>
<name>A0A5S6QD10_TRIMR</name>
<dbReference type="Pfam" id="PF09813">
    <property type="entry name" value="Coa3_cc"/>
    <property type="match status" value="1"/>
</dbReference>
<feature type="transmembrane region" description="Helical" evidence="1">
    <location>
        <begin position="65"/>
        <end position="85"/>
    </location>
</feature>
<keyword evidence="1" id="KW-0472">Membrane</keyword>
<evidence type="ECO:0000259" key="2">
    <source>
        <dbReference type="Pfam" id="PF09813"/>
    </source>
</evidence>
<keyword evidence="1" id="KW-1133">Transmembrane helix</keyword>
<evidence type="ECO:0000256" key="1">
    <source>
        <dbReference type="SAM" id="Phobius"/>
    </source>
</evidence>
<organism evidence="3 4">
    <name type="scientific">Trichuris muris</name>
    <name type="common">Mouse whipworm</name>
    <dbReference type="NCBI Taxonomy" id="70415"/>
    <lineage>
        <taxon>Eukaryota</taxon>
        <taxon>Metazoa</taxon>
        <taxon>Ecdysozoa</taxon>
        <taxon>Nematoda</taxon>
        <taxon>Enoplea</taxon>
        <taxon>Dorylaimia</taxon>
        <taxon>Trichinellida</taxon>
        <taxon>Trichuridae</taxon>
        <taxon>Trichuris</taxon>
    </lineage>
</organism>